<keyword evidence="3 7" id="KW-0812">Transmembrane</keyword>
<keyword evidence="2" id="KW-0808">Transferase</keyword>
<evidence type="ECO:0000256" key="4">
    <source>
        <dbReference type="ARBA" id="ARBA00022989"/>
    </source>
</evidence>
<keyword evidence="5 7" id="KW-0472">Membrane</keyword>
<sequence length="391" mass="45005">MFLHYGINRFDYSGRLMVITVKVTYVASSLNDGLGRKEDELTPEQKAQRIRRFPSLLEYFSYIFHHSSFLVGPVCSFKDYMDFIIGEDMVRAKKENGKEPSPKKAVLEKLLSCLLCAVLFSVGAKIFPADLNADPHFIANSTLFWRMAVSFFVMFIQRLKYYFAWIIADVGNNACGLGFNGYDSNGKELWNRVTNVNVVELETSTNFRAMVQNWNMQTNLWLKRTVYDRVPHLAPYQRTMLTYTVSTIWHGFYPGYYLTFLNAILIIVATRTVRRTYGYMFQSTNSTMNLLFVFLKWFANNVIFASYCFTPFLLLRLDLSLAFYRSAYFIGHILLLLPIIFVHGTPKPSHDAFMKSQDSNGISNSKAMNGKDIPTSHVANNNAILRRNRSA</sequence>
<dbReference type="Proteomes" id="UP001249851">
    <property type="component" value="Unassembled WGS sequence"/>
</dbReference>
<evidence type="ECO:0000256" key="5">
    <source>
        <dbReference type="ARBA" id="ARBA00023136"/>
    </source>
</evidence>
<feature type="transmembrane region" description="Helical" evidence="7">
    <location>
        <begin position="290"/>
        <end position="314"/>
    </location>
</feature>
<keyword evidence="9" id="KW-1185">Reference proteome</keyword>
<dbReference type="InterPro" id="IPR004299">
    <property type="entry name" value="MBOAT_fam"/>
</dbReference>
<dbReference type="PANTHER" id="PTHR13906:SF4">
    <property type="entry name" value="LYSOPHOSPHOLIPID ACYLTRANSFERASE 6"/>
    <property type="match status" value="1"/>
</dbReference>
<comment type="caution">
    <text evidence="8">The sequence shown here is derived from an EMBL/GenBank/DDBJ whole genome shotgun (WGS) entry which is preliminary data.</text>
</comment>
<protein>
    <submittedName>
        <fullName evidence="8">Lysophospholipid acyltransferase 2</fullName>
    </submittedName>
</protein>
<accession>A0AAD9UVT1</accession>
<evidence type="ECO:0000256" key="3">
    <source>
        <dbReference type="ARBA" id="ARBA00022692"/>
    </source>
</evidence>
<evidence type="ECO:0000256" key="6">
    <source>
        <dbReference type="ARBA" id="ARBA00023315"/>
    </source>
</evidence>
<dbReference type="GO" id="GO:0016746">
    <property type="term" value="F:acyltransferase activity"/>
    <property type="evidence" value="ECO:0007669"/>
    <property type="project" value="UniProtKB-KW"/>
</dbReference>
<dbReference type="EMBL" id="JARQWQ010000097">
    <property type="protein sequence ID" value="KAK2551522.1"/>
    <property type="molecule type" value="Genomic_DNA"/>
</dbReference>
<organism evidence="8 9">
    <name type="scientific">Acropora cervicornis</name>
    <name type="common">Staghorn coral</name>
    <dbReference type="NCBI Taxonomy" id="6130"/>
    <lineage>
        <taxon>Eukaryota</taxon>
        <taxon>Metazoa</taxon>
        <taxon>Cnidaria</taxon>
        <taxon>Anthozoa</taxon>
        <taxon>Hexacorallia</taxon>
        <taxon>Scleractinia</taxon>
        <taxon>Astrocoeniina</taxon>
        <taxon>Acroporidae</taxon>
        <taxon>Acropora</taxon>
    </lineage>
</organism>
<reference evidence="8" key="2">
    <citation type="journal article" date="2023" name="Science">
        <title>Genomic signatures of disease resistance in endangered staghorn corals.</title>
        <authorList>
            <person name="Vollmer S.V."/>
            <person name="Selwyn J.D."/>
            <person name="Despard B.A."/>
            <person name="Roesel C.L."/>
        </authorList>
    </citation>
    <scope>NUCLEOTIDE SEQUENCE</scope>
    <source>
        <strain evidence="8">K2</strain>
    </source>
</reference>
<dbReference type="AlphaFoldDB" id="A0AAD9UVT1"/>
<reference evidence="8" key="1">
    <citation type="journal article" date="2023" name="G3 (Bethesda)">
        <title>Whole genome assembly and annotation of the endangered Caribbean coral Acropora cervicornis.</title>
        <authorList>
            <person name="Selwyn J.D."/>
            <person name="Vollmer S.V."/>
        </authorList>
    </citation>
    <scope>NUCLEOTIDE SEQUENCE</scope>
    <source>
        <strain evidence="8">K2</strain>
    </source>
</reference>
<evidence type="ECO:0000313" key="9">
    <source>
        <dbReference type="Proteomes" id="UP001249851"/>
    </source>
</evidence>
<proteinExistence type="predicted"/>
<keyword evidence="6 8" id="KW-0012">Acyltransferase</keyword>
<dbReference type="GO" id="GO:0016020">
    <property type="term" value="C:membrane"/>
    <property type="evidence" value="ECO:0007669"/>
    <property type="project" value="UniProtKB-SubCell"/>
</dbReference>
<name>A0AAD9UVT1_ACRCE</name>
<evidence type="ECO:0000256" key="7">
    <source>
        <dbReference type="SAM" id="Phobius"/>
    </source>
</evidence>
<keyword evidence="4 7" id="KW-1133">Transmembrane helix</keyword>
<feature type="transmembrane region" description="Helical" evidence="7">
    <location>
        <begin position="326"/>
        <end position="345"/>
    </location>
</feature>
<evidence type="ECO:0000256" key="1">
    <source>
        <dbReference type="ARBA" id="ARBA00004141"/>
    </source>
</evidence>
<dbReference type="InterPro" id="IPR049941">
    <property type="entry name" value="LPLAT_7/PORCN-like"/>
</dbReference>
<evidence type="ECO:0000256" key="2">
    <source>
        <dbReference type="ARBA" id="ARBA00022679"/>
    </source>
</evidence>
<gene>
    <name evidence="8" type="ORF">P5673_027715</name>
</gene>
<dbReference type="GO" id="GO:0030258">
    <property type="term" value="P:lipid modification"/>
    <property type="evidence" value="ECO:0007669"/>
    <property type="project" value="TreeGrafter"/>
</dbReference>
<feature type="transmembrane region" description="Helical" evidence="7">
    <location>
        <begin position="248"/>
        <end position="269"/>
    </location>
</feature>
<comment type="subcellular location">
    <subcellularLocation>
        <location evidence="1">Membrane</location>
        <topology evidence="1">Multi-pass membrane protein</topology>
    </subcellularLocation>
</comment>
<evidence type="ECO:0000313" key="8">
    <source>
        <dbReference type="EMBL" id="KAK2551522.1"/>
    </source>
</evidence>
<dbReference type="PANTHER" id="PTHR13906">
    <property type="entry name" value="PORCUPINE"/>
    <property type="match status" value="1"/>
</dbReference>
<dbReference type="Pfam" id="PF03062">
    <property type="entry name" value="MBOAT"/>
    <property type="match status" value="1"/>
</dbReference>